<dbReference type="OrthoDB" id="45365at2759"/>
<dbReference type="STRING" id="906689.A0A2I0W5U8"/>
<gene>
    <name evidence="4" type="primary">AFR</name>
    <name evidence="4" type="ORF">MA16_Dca018655</name>
</gene>
<feature type="domain" description="F-box" evidence="3">
    <location>
        <begin position="12"/>
        <end position="50"/>
    </location>
</feature>
<dbReference type="Proteomes" id="UP000233837">
    <property type="component" value="Unassembled WGS sequence"/>
</dbReference>
<dbReference type="InterPro" id="IPR036047">
    <property type="entry name" value="F-box-like_dom_sf"/>
</dbReference>
<evidence type="ECO:0000313" key="4">
    <source>
        <dbReference type="EMBL" id="PKU71037.1"/>
    </source>
</evidence>
<keyword evidence="2" id="KW-0677">Repeat</keyword>
<reference evidence="4 5" key="1">
    <citation type="journal article" date="2016" name="Sci. Rep.">
        <title>The Dendrobium catenatum Lindl. genome sequence provides insights into polysaccharide synthase, floral development and adaptive evolution.</title>
        <authorList>
            <person name="Zhang G.Q."/>
            <person name="Xu Q."/>
            <person name="Bian C."/>
            <person name="Tsai W.C."/>
            <person name="Yeh C.M."/>
            <person name="Liu K.W."/>
            <person name="Yoshida K."/>
            <person name="Zhang L.S."/>
            <person name="Chang S.B."/>
            <person name="Chen F."/>
            <person name="Shi Y."/>
            <person name="Su Y.Y."/>
            <person name="Zhang Y.Q."/>
            <person name="Chen L.J."/>
            <person name="Yin Y."/>
            <person name="Lin M."/>
            <person name="Huang H."/>
            <person name="Deng H."/>
            <person name="Wang Z.W."/>
            <person name="Zhu S.L."/>
            <person name="Zhao X."/>
            <person name="Deng C."/>
            <person name="Niu S.C."/>
            <person name="Huang J."/>
            <person name="Wang M."/>
            <person name="Liu G.H."/>
            <person name="Yang H.J."/>
            <person name="Xiao X.J."/>
            <person name="Hsiao Y.Y."/>
            <person name="Wu W.L."/>
            <person name="Chen Y.Y."/>
            <person name="Mitsuda N."/>
            <person name="Ohme-Takagi M."/>
            <person name="Luo Y.B."/>
            <person name="Van de Peer Y."/>
            <person name="Liu Z.J."/>
        </authorList>
    </citation>
    <scope>NUCLEOTIDE SEQUENCE [LARGE SCALE GENOMIC DNA]</scope>
    <source>
        <tissue evidence="4">The whole plant</tissue>
    </source>
</reference>
<evidence type="ECO:0000256" key="2">
    <source>
        <dbReference type="ARBA" id="ARBA00022737"/>
    </source>
</evidence>
<sequence>MSPNFSAPPLIPGLPEELAVHCLLHLPFPYHSLARSVSSPWNRALSSSAFLSSKSLLAHLFVFAFDPSNLGSQWQSLDPRSLRWFHLPSMPSPPDSGSTPACPPAFAFASIPRSGELFVLGGLRSDTHTPLRSVMMYRAGTNSWSVAEPMIKPRAFFSAGAIDGRGILAVGGDGGTDSVERWEPGGRWRPAAGMGLEGIGRYDAAVMGSRMYVTEGWRWPFSFTPRAAVYDGKRDEWEEMREGMREGWTGSSAVAMGRLFVVSEFGDARVKVYDEDKDDWDAVDGGGVPSEIRRPFTVSGSEEGTIYVVGKGLDVAVGEIIALRKEEGNGWKVEWKVVKGPPAFRMLSPCCSLILYA</sequence>
<keyword evidence="1" id="KW-0880">Kelch repeat</keyword>
<dbReference type="InterPro" id="IPR001810">
    <property type="entry name" value="F-box_dom"/>
</dbReference>
<evidence type="ECO:0000256" key="1">
    <source>
        <dbReference type="ARBA" id="ARBA00022441"/>
    </source>
</evidence>
<dbReference type="SUPFAM" id="SSF117281">
    <property type="entry name" value="Kelch motif"/>
    <property type="match status" value="1"/>
</dbReference>
<dbReference type="Pfam" id="PF00646">
    <property type="entry name" value="F-box"/>
    <property type="match status" value="1"/>
</dbReference>
<organism evidence="4 5">
    <name type="scientific">Dendrobium catenatum</name>
    <dbReference type="NCBI Taxonomy" id="906689"/>
    <lineage>
        <taxon>Eukaryota</taxon>
        <taxon>Viridiplantae</taxon>
        <taxon>Streptophyta</taxon>
        <taxon>Embryophyta</taxon>
        <taxon>Tracheophyta</taxon>
        <taxon>Spermatophyta</taxon>
        <taxon>Magnoliopsida</taxon>
        <taxon>Liliopsida</taxon>
        <taxon>Asparagales</taxon>
        <taxon>Orchidaceae</taxon>
        <taxon>Epidendroideae</taxon>
        <taxon>Malaxideae</taxon>
        <taxon>Dendrobiinae</taxon>
        <taxon>Dendrobium</taxon>
    </lineage>
</organism>
<dbReference type="Gene3D" id="2.120.10.80">
    <property type="entry name" value="Kelch-type beta propeller"/>
    <property type="match status" value="1"/>
</dbReference>
<keyword evidence="5" id="KW-1185">Reference proteome</keyword>
<evidence type="ECO:0000259" key="3">
    <source>
        <dbReference type="Pfam" id="PF00646"/>
    </source>
</evidence>
<evidence type="ECO:0000313" key="5">
    <source>
        <dbReference type="Proteomes" id="UP000233837"/>
    </source>
</evidence>
<dbReference type="PANTHER" id="PTHR46344">
    <property type="entry name" value="OS02G0202900 PROTEIN"/>
    <property type="match status" value="1"/>
</dbReference>
<dbReference type="InterPro" id="IPR006652">
    <property type="entry name" value="Kelch_1"/>
</dbReference>
<name>A0A2I0W5U8_9ASPA</name>
<dbReference type="SUPFAM" id="SSF81383">
    <property type="entry name" value="F-box domain"/>
    <property type="match status" value="1"/>
</dbReference>
<dbReference type="Pfam" id="PF01344">
    <property type="entry name" value="Kelch_1"/>
    <property type="match status" value="1"/>
</dbReference>
<reference evidence="4 5" key="2">
    <citation type="journal article" date="2017" name="Nature">
        <title>The Apostasia genome and the evolution of orchids.</title>
        <authorList>
            <person name="Zhang G.Q."/>
            <person name="Liu K.W."/>
            <person name="Li Z."/>
            <person name="Lohaus R."/>
            <person name="Hsiao Y.Y."/>
            <person name="Niu S.C."/>
            <person name="Wang J.Y."/>
            <person name="Lin Y.C."/>
            <person name="Xu Q."/>
            <person name="Chen L.J."/>
            <person name="Yoshida K."/>
            <person name="Fujiwara S."/>
            <person name="Wang Z.W."/>
            <person name="Zhang Y.Q."/>
            <person name="Mitsuda N."/>
            <person name="Wang M."/>
            <person name="Liu G.H."/>
            <person name="Pecoraro L."/>
            <person name="Huang H.X."/>
            <person name="Xiao X.J."/>
            <person name="Lin M."/>
            <person name="Wu X.Y."/>
            <person name="Wu W.L."/>
            <person name="Chen Y.Y."/>
            <person name="Chang S.B."/>
            <person name="Sakamoto S."/>
            <person name="Ohme-Takagi M."/>
            <person name="Yagi M."/>
            <person name="Zeng S.J."/>
            <person name="Shen C.Y."/>
            <person name="Yeh C.M."/>
            <person name="Luo Y.B."/>
            <person name="Tsai W.C."/>
            <person name="Van de Peer Y."/>
            <person name="Liu Z.J."/>
        </authorList>
    </citation>
    <scope>NUCLEOTIDE SEQUENCE [LARGE SCALE GENOMIC DNA]</scope>
    <source>
        <tissue evidence="4">The whole plant</tissue>
    </source>
</reference>
<dbReference type="PANTHER" id="PTHR46344:SF4">
    <property type="entry name" value="OS07G0153400 PROTEIN"/>
    <property type="match status" value="1"/>
</dbReference>
<accession>A0A2I0W5U8</accession>
<dbReference type="AlphaFoldDB" id="A0A2I0W5U8"/>
<dbReference type="InterPro" id="IPR015915">
    <property type="entry name" value="Kelch-typ_b-propeller"/>
</dbReference>
<proteinExistence type="predicted"/>
<dbReference type="EMBL" id="KZ502897">
    <property type="protein sequence ID" value="PKU71037.1"/>
    <property type="molecule type" value="Genomic_DNA"/>
</dbReference>
<dbReference type="SMART" id="SM00612">
    <property type="entry name" value="Kelch"/>
    <property type="match status" value="1"/>
</dbReference>
<protein>
    <submittedName>
        <fullName evidence="4">F-box protein AFR</fullName>
    </submittedName>
</protein>